<evidence type="ECO:0000313" key="1">
    <source>
        <dbReference type="EMBL" id="KUM26334.1"/>
    </source>
</evidence>
<dbReference type="EMBL" id="LPWA01000107">
    <property type="protein sequence ID" value="KUM26334.1"/>
    <property type="molecule type" value="Genomic_DNA"/>
</dbReference>
<accession>A0A101KSS0</accession>
<gene>
    <name evidence="1" type="ORF">AU467_22625</name>
</gene>
<evidence type="ECO:0000313" key="2">
    <source>
        <dbReference type="Proteomes" id="UP000053176"/>
    </source>
</evidence>
<name>A0A101KSS0_RHILI</name>
<comment type="caution">
    <text evidence="1">The sequence shown here is derived from an EMBL/GenBank/DDBJ whole genome shotgun (WGS) entry which is preliminary data.</text>
</comment>
<sequence>MKKRADAPTTYRAPEVRRKIAPVVAKPAAGAPFKPEPTMDEADYRHILGIIENMTTVMERSPNAFKGMGEEDIRSHYLVQLNGQYEGGATGETFNAAGKTDILVRSENANIFIAECKIWRGEKVMIETIDQLLSYVTWRDTKTAIIVFNRNKDFSAVIEGAKAAVEAHPQYRRGPVKEGETRFRFILANPSDTAKEVVVTLMLFDIPV</sequence>
<dbReference type="AlphaFoldDB" id="A0A101KSS0"/>
<proteinExistence type="predicted"/>
<protein>
    <submittedName>
        <fullName evidence="1">Uncharacterized protein</fullName>
    </submittedName>
</protein>
<dbReference type="Proteomes" id="UP000053176">
    <property type="component" value="Unassembled WGS sequence"/>
</dbReference>
<reference evidence="1 2" key="1">
    <citation type="submission" date="2015-12" db="EMBL/GenBank/DDBJ databases">
        <title>Draft genome sequence of Mesorhizobium sp. UFLA 01-765, a multitolerant efficient symbiont and plant-growth promoting strain isolated from Zn-mining soil using Leucaena leucocephala as a trap plant.</title>
        <authorList>
            <person name="Rangel W.M."/>
            <person name="Thijs S."/>
            <person name="Longatti S.M."/>
            <person name="Moreira F.M."/>
            <person name="Weyens N."/>
            <person name="Vangronsveld J."/>
            <person name="Van Hamme J.D."/>
            <person name="Bottos E.M."/>
            <person name="Rineau F."/>
        </authorList>
    </citation>
    <scope>NUCLEOTIDE SEQUENCE [LARGE SCALE GENOMIC DNA]</scope>
    <source>
        <strain evidence="1 2">UFLA 01-765</strain>
    </source>
</reference>
<organism evidence="1 2">
    <name type="scientific">Rhizobium loti</name>
    <name type="common">Mesorhizobium loti</name>
    <dbReference type="NCBI Taxonomy" id="381"/>
    <lineage>
        <taxon>Bacteria</taxon>
        <taxon>Pseudomonadati</taxon>
        <taxon>Pseudomonadota</taxon>
        <taxon>Alphaproteobacteria</taxon>
        <taxon>Hyphomicrobiales</taxon>
        <taxon>Phyllobacteriaceae</taxon>
        <taxon>Mesorhizobium</taxon>
    </lineage>
</organism>